<dbReference type="HOGENOM" id="CLU_061754_1_0_9"/>
<reference evidence="2 3" key="1">
    <citation type="journal article" date="2014" name="Genome Announc.">
        <title>Complete Genome Sequence of Amino Acid-Utilizing Eubacterium acidaminophilum al-2 (DSM 3953).</title>
        <authorList>
            <person name="Poehlein A."/>
            <person name="Andreesen J.R."/>
            <person name="Daniel R."/>
        </authorList>
    </citation>
    <scope>NUCLEOTIDE SEQUENCE [LARGE SCALE GENOMIC DNA]</scope>
    <source>
        <strain evidence="2 3">DSM 3953</strain>
        <plasmid evidence="3">Plasmid EAL2_808p</plasmid>
    </source>
</reference>
<dbReference type="AlphaFoldDB" id="W8TPA7"/>
<dbReference type="PATRIC" id="fig|1286171.3.peg.2654"/>
<name>W8TPA7_PEPAC</name>
<dbReference type="GO" id="GO:0016787">
    <property type="term" value="F:hydrolase activity"/>
    <property type="evidence" value="ECO:0007669"/>
    <property type="project" value="UniProtKB-KW"/>
</dbReference>
<dbReference type="EMBL" id="CP007453">
    <property type="protein sequence ID" value="AHM57977.1"/>
    <property type="molecule type" value="Genomic_DNA"/>
</dbReference>
<accession>W8TPA7</accession>
<keyword evidence="2" id="KW-0614">Plasmid</keyword>
<evidence type="ECO:0000313" key="2">
    <source>
        <dbReference type="EMBL" id="AHM57977.1"/>
    </source>
</evidence>
<dbReference type="SUPFAM" id="SSF56281">
    <property type="entry name" value="Metallo-hydrolase/oxidoreductase"/>
    <property type="match status" value="1"/>
</dbReference>
<dbReference type="CDD" id="cd07743">
    <property type="entry name" value="metallo-hydrolase-like_MBL-fold"/>
    <property type="match status" value="1"/>
</dbReference>
<dbReference type="Proteomes" id="UP000019591">
    <property type="component" value="Plasmid EAL2_808p"/>
</dbReference>
<keyword evidence="3" id="KW-1185">Reference proteome</keyword>
<evidence type="ECO:0000259" key="1">
    <source>
        <dbReference type="SMART" id="SM00849"/>
    </source>
</evidence>
<dbReference type="KEGG" id="eac:EAL2_808p04740"/>
<proteinExistence type="predicted"/>
<protein>
    <submittedName>
        <fullName evidence="2">Metal-dependent hydrolase, beta-lactamase superfamily</fullName>
    </submittedName>
</protein>
<dbReference type="SMART" id="SM00849">
    <property type="entry name" value="Lactamase_B"/>
    <property type="match status" value="1"/>
</dbReference>
<dbReference type="InterPro" id="IPR050855">
    <property type="entry name" value="NDM-1-like"/>
</dbReference>
<dbReference type="eggNOG" id="COG0491">
    <property type="taxonomic scope" value="Bacteria"/>
</dbReference>
<dbReference type="InterPro" id="IPR001279">
    <property type="entry name" value="Metallo-B-lactamas"/>
</dbReference>
<dbReference type="InterPro" id="IPR036866">
    <property type="entry name" value="RibonucZ/Hydroxyglut_hydro"/>
</dbReference>
<dbReference type="Gene3D" id="3.60.15.10">
    <property type="entry name" value="Ribonuclease Z/Hydroxyacylglutathione hydrolase-like"/>
    <property type="match status" value="1"/>
</dbReference>
<dbReference type="PANTHER" id="PTHR42951">
    <property type="entry name" value="METALLO-BETA-LACTAMASE DOMAIN-CONTAINING"/>
    <property type="match status" value="1"/>
</dbReference>
<sequence length="297" mass="32901">MAKLAIEHIKGNTYMISSPANIGIYIQGDDAVLIDSGNDKESGRQILKLLGERGWKLKLIVNTHSNADHIGGNAFLQERTECEIAATALEASFITNPVLEPAFLFGGFPDDDMRNKFLMAKPSRVTHIIESEGTIPGTPLETLSLKGHYMDMIGIITPDGVAFLADSLFSDVILSKYHLTYLYDVKSQLETLNRLRSLKADIYVPSHAPACEDISLLIDANESKIREIAQVILSLCSEPATLDDILSGLCNRYGIELNATQYLLLSNTAKSYLSYLKTQGYAVYEFKEGRMIWQKST</sequence>
<evidence type="ECO:0000313" key="3">
    <source>
        <dbReference type="Proteomes" id="UP000019591"/>
    </source>
</evidence>
<feature type="domain" description="Metallo-beta-lactamase" evidence="1">
    <location>
        <begin position="19"/>
        <end position="207"/>
    </location>
</feature>
<dbReference type="PANTHER" id="PTHR42951:SF14">
    <property type="entry name" value="METALLO-BETA-LACTAMASE SUPERFAMILY PROTEIN"/>
    <property type="match status" value="1"/>
</dbReference>
<keyword evidence="2" id="KW-0378">Hydrolase</keyword>
<gene>
    <name evidence="2" type="ORF">EAL2_808p04740</name>
</gene>
<geneLocation type="plasmid" evidence="2 3">
    <name>EAL2_808p</name>
</geneLocation>
<dbReference type="Pfam" id="PF00753">
    <property type="entry name" value="Lactamase_B"/>
    <property type="match status" value="1"/>
</dbReference>
<dbReference type="RefSeq" id="WP_025436829.1">
    <property type="nucleotide sequence ID" value="NZ_CP007453.1"/>
</dbReference>
<organism evidence="2 3">
    <name type="scientific">Peptoclostridium acidaminophilum DSM 3953</name>
    <dbReference type="NCBI Taxonomy" id="1286171"/>
    <lineage>
        <taxon>Bacteria</taxon>
        <taxon>Bacillati</taxon>
        <taxon>Bacillota</taxon>
        <taxon>Clostridia</taxon>
        <taxon>Peptostreptococcales</taxon>
        <taxon>Peptoclostridiaceae</taxon>
        <taxon>Peptoclostridium</taxon>
    </lineage>
</organism>